<evidence type="ECO:0000313" key="4">
    <source>
        <dbReference type="Proteomes" id="UP001500503"/>
    </source>
</evidence>
<dbReference type="PANTHER" id="PTHR21240">
    <property type="entry name" value="2-AMINO-3-CARBOXYLMUCONATE-6-SEMIALDEHYDE DECARBOXYLASE"/>
    <property type="match status" value="1"/>
</dbReference>
<name>A0ABP8Q0X3_9ACTN</name>
<dbReference type="Proteomes" id="UP001500503">
    <property type="component" value="Unassembled WGS sequence"/>
</dbReference>
<reference evidence="4" key="1">
    <citation type="journal article" date="2019" name="Int. J. Syst. Evol. Microbiol.">
        <title>The Global Catalogue of Microorganisms (GCM) 10K type strain sequencing project: providing services to taxonomists for standard genome sequencing and annotation.</title>
        <authorList>
            <consortium name="The Broad Institute Genomics Platform"/>
            <consortium name="The Broad Institute Genome Sequencing Center for Infectious Disease"/>
            <person name="Wu L."/>
            <person name="Ma J."/>
        </authorList>
    </citation>
    <scope>NUCLEOTIDE SEQUENCE [LARGE SCALE GENOMIC DNA]</scope>
    <source>
        <strain evidence="4">JCM 17933</strain>
    </source>
</reference>
<evidence type="ECO:0000259" key="2">
    <source>
        <dbReference type="Pfam" id="PF04909"/>
    </source>
</evidence>
<gene>
    <name evidence="3" type="ORF">GCM10023191_035420</name>
</gene>
<dbReference type="InterPro" id="IPR032466">
    <property type="entry name" value="Metal_Hydrolase"/>
</dbReference>
<dbReference type="InterPro" id="IPR032465">
    <property type="entry name" value="ACMSD"/>
</dbReference>
<dbReference type="Gene3D" id="3.20.20.140">
    <property type="entry name" value="Metal-dependent hydrolases"/>
    <property type="match status" value="1"/>
</dbReference>
<dbReference type="RefSeq" id="WP_345464827.1">
    <property type="nucleotide sequence ID" value="NZ_BAABHF010000019.1"/>
</dbReference>
<dbReference type="Pfam" id="PF04909">
    <property type="entry name" value="Amidohydro_2"/>
    <property type="match status" value="1"/>
</dbReference>
<organism evidence="3 4">
    <name type="scientific">Actinoallomurus oryzae</name>
    <dbReference type="NCBI Taxonomy" id="502180"/>
    <lineage>
        <taxon>Bacteria</taxon>
        <taxon>Bacillati</taxon>
        <taxon>Actinomycetota</taxon>
        <taxon>Actinomycetes</taxon>
        <taxon>Streptosporangiales</taxon>
        <taxon>Thermomonosporaceae</taxon>
        <taxon>Actinoallomurus</taxon>
    </lineage>
</organism>
<evidence type="ECO:0000313" key="3">
    <source>
        <dbReference type="EMBL" id="GAA4495158.1"/>
    </source>
</evidence>
<feature type="domain" description="Amidohydrolase-related" evidence="2">
    <location>
        <begin position="104"/>
        <end position="325"/>
    </location>
</feature>
<accession>A0ABP8Q0X3</accession>
<sequence length="327" mass="34691">MTDMPVTDIHAHLVPRRLLEDLAAGRVRFPHVEVRPHEATHVVSFAGGTPTRPIAPGLVDLERRRNWLTEQGVGRQVVGGWLDIFGYDLPADEGADWSTCLTEAIGEVAGADDRLVGLGTVPLQDPGRAAEALAACRAAGLPGVMIATRAGGRELDDPAFTPFWEAADATGAVVLLHPGFGGASARYQDFGLVNGLARLEDSTVTLARLLYAGVPARHPGARIVVAHGGAALPYVLGRLVRNHLINPEGTADPLESFGRLYFDSVVFDPAALEFLVGKVGAERVLLGSDYPFPIGDLTPRQVVDRAELKDGDRSEILGGAVARLLSS</sequence>
<dbReference type="InterPro" id="IPR006680">
    <property type="entry name" value="Amidohydro-rel"/>
</dbReference>
<evidence type="ECO:0000256" key="1">
    <source>
        <dbReference type="ARBA" id="ARBA00023239"/>
    </source>
</evidence>
<keyword evidence="4" id="KW-1185">Reference proteome</keyword>
<dbReference type="EMBL" id="BAABHF010000019">
    <property type="protein sequence ID" value="GAA4495158.1"/>
    <property type="molecule type" value="Genomic_DNA"/>
</dbReference>
<dbReference type="PANTHER" id="PTHR21240:SF28">
    <property type="entry name" value="ISO-OROTATE DECARBOXYLASE (EUROFUNG)"/>
    <property type="match status" value="1"/>
</dbReference>
<comment type="caution">
    <text evidence="3">The sequence shown here is derived from an EMBL/GenBank/DDBJ whole genome shotgun (WGS) entry which is preliminary data.</text>
</comment>
<proteinExistence type="predicted"/>
<dbReference type="SUPFAM" id="SSF51556">
    <property type="entry name" value="Metallo-dependent hydrolases"/>
    <property type="match status" value="1"/>
</dbReference>
<keyword evidence="1" id="KW-0456">Lyase</keyword>
<protein>
    <submittedName>
        <fullName evidence="3">Amidohydrolase family protein</fullName>
    </submittedName>
</protein>